<dbReference type="Proteomes" id="UP000184221">
    <property type="component" value="Unassembled WGS sequence"/>
</dbReference>
<sequence>MLTIRNPHTELEGHDNQALTGFDLPVEARNVLAIAAPNASLKSALTYAPINREGHEATVGDVGFAGVGDAMLMASAGATIAQNTRYRTNENHLLVHREDTSWRLS</sequence>
<dbReference type="EMBL" id="FQXC01000004">
    <property type="protein sequence ID" value="SHH77051.1"/>
    <property type="molecule type" value="Genomic_DNA"/>
</dbReference>
<name>A0A1M5VP41_9RHOB</name>
<dbReference type="STRING" id="996342.SAMN05443551_2988"/>
<proteinExistence type="predicted"/>
<accession>A0A1M5VP41</accession>
<evidence type="ECO:0000313" key="2">
    <source>
        <dbReference type="Proteomes" id="UP000184221"/>
    </source>
</evidence>
<organism evidence="1 2">
    <name type="scientific">Marivita hallyeonensis</name>
    <dbReference type="NCBI Taxonomy" id="996342"/>
    <lineage>
        <taxon>Bacteria</taxon>
        <taxon>Pseudomonadati</taxon>
        <taxon>Pseudomonadota</taxon>
        <taxon>Alphaproteobacteria</taxon>
        <taxon>Rhodobacterales</taxon>
        <taxon>Roseobacteraceae</taxon>
        <taxon>Marivita</taxon>
    </lineage>
</organism>
<dbReference type="AlphaFoldDB" id="A0A1M5VP41"/>
<keyword evidence="2" id="KW-1185">Reference proteome</keyword>
<gene>
    <name evidence="1" type="ORF">SAMN05443551_2988</name>
</gene>
<reference evidence="1 2" key="1">
    <citation type="submission" date="2016-11" db="EMBL/GenBank/DDBJ databases">
        <authorList>
            <person name="Jaros S."/>
            <person name="Januszkiewicz K."/>
            <person name="Wedrychowicz H."/>
        </authorList>
    </citation>
    <scope>NUCLEOTIDE SEQUENCE [LARGE SCALE GENOMIC DNA]</scope>
    <source>
        <strain evidence="1 2">DSM 29431</strain>
    </source>
</reference>
<protein>
    <submittedName>
        <fullName evidence="1">Uncharacterized protein</fullName>
    </submittedName>
</protein>
<dbReference type="RefSeq" id="WP_072778691.1">
    <property type="nucleotide sequence ID" value="NZ_FQXC01000004.1"/>
</dbReference>
<evidence type="ECO:0000313" key="1">
    <source>
        <dbReference type="EMBL" id="SHH77051.1"/>
    </source>
</evidence>